<organism evidence="5">
    <name type="scientific">bioreactor metagenome</name>
    <dbReference type="NCBI Taxonomy" id="1076179"/>
    <lineage>
        <taxon>unclassified sequences</taxon>
        <taxon>metagenomes</taxon>
        <taxon>ecological metagenomes</taxon>
    </lineage>
</organism>
<dbReference type="GO" id="GO:0019674">
    <property type="term" value="P:NAD+ metabolic process"/>
    <property type="evidence" value="ECO:0007669"/>
    <property type="project" value="InterPro"/>
</dbReference>
<dbReference type="PANTHER" id="PTHR20275:SF0">
    <property type="entry name" value="NAD KINASE"/>
    <property type="match status" value="1"/>
</dbReference>
<dbReference type="InterPro" id="IPR016064">
    <property type="entry name" value="NAD/diacylglycerol_kinase_sf"/>
</dbReference>
<dbReference type="PANTHER" id="PTHR20275">
    <property type="entry name" value="NAD KINASE"/>
    <property type="match status" value="1"/>
</dbReference>
<dbReference type="EMBL" id="VSSQ01000397">
    <property type="protein sequence ID" value="MPL93608.1"/>
    <property type="molecule type" value="Genomic_DNA"/>
</dbReference>
<comment type="caution">
    <text evidence="5">The sequence shown here is derived from an EMBL/GenBank/DDBJ whole genome shotgun (WGS) entry which is preliminary data.</text>
</comment>
<dbReference type="SUPFAM" id="SSF111331">
    <property type="entry name" value="NAD kinase/diacylglycerol kinase-like"/>
    <property type="match status" value="1"/>
</dbReference>
<evidence type="ECO:0000256" key="2">
    <source>
        <dbReference type="ARBA" id="ARBA00022777"/>
    </source>
</evidence>
<evidence type="ECO:0000256" key="1">
    <source>
        <dbReference type="ARBA" id="ARBA00022679"/>
    </source>
</evidence>
<dbReference type="Gene3D" id="3.40.50.10330">
    <property type="entry name" value="Probable inorganic polyphosphate/atp-NAD kinase, domain 1"/>
    <property type="match status" value="1"/>
</dbReference>
<dbReference type="EC" id="2.7.1.23" evidence="5"/>
<evidence type="ECO:0000256" key="4">
    <source>
        <dbReference type="ARBA" id="ARBA00023027"/>
    </source>
</evidence>
<keyword evidence="2 5" id="KW-0418">Kinase</keyword>
<protein>
    <submittedName>
        <fullName evidence="5">NAD kinase</fullName>
        <ecNumber evidence="5">2.7.1.23</ecNumber>
    </submittedName>
</protein>
<dbReference type="InterPro" id="IPR017437">
    <property type="entry name" value="ATP-NAD_kinase_PpnK-typ_C"/>
</dbReference>
<name>A0A644VQE8_9ZZZZ</name>
<dbReference type="HAMAP" id="MF_00361">
    <property type="entry name" value="NAD_kinase"/>
    <property type="match status" value="1"/>
</dbReference>
<keyword evidence="1 5" id="KW-0808">Transferase</keyword>
<dbReference type="Pfam" id="PF01513">
    <property type="entry name" value="NAD_kinase"/>
    <property type="match status" value="1"/>
</dbReference>
<accession>A0A644VQE8</accession>
<reference evidence="5" key="1">
    <citation type="submission" date="2019-08" db="EMBL/GenBank/DDBJ databases">
        <authorList>
            <person name="Kucharzyk K."/>
            <person name="Murdoch R.W."/>
            <person name="Higgins S."/>
            <person name="Loffler F."/>
        </authorList>
    </citation>
    <scope>NUCLEOTIDE SEQUENCE</scope>
</reference>
<sequence length="283" mass="31680">MKRVAIAINPSKDKDNKVAIKVREKLYKHFNNIEIIMLNSYDIINYKFKELLDLIIVLGGDGTILSVARGINGKLDVPILGINIGNLGFISSIEVSEIDKAFTKLKEGSYISQKRMLLTCELPLENIKSESLALNDIVVARGTLSRMVRFQIFIDGKKYYSFKGDGLIISTPTGSTAYSFSAGGPFIYPDVDVIALTPICPHPKGMQTIILNSSSEVEVRAENGDEELYITFDGQKAIKTTSKTIIKIRKAKEYANIVLFDDYDYFKVLRSKILNNWEECEGD</sequence>
<evidence type="ECO:0000256" key="3">
    <source>
        <dbReference type="ARBA" id="ARBA00022857"/>
    </source>
</evidence>
<dbReference type="GO" id="GO:0003951">
    <property type="term" value="F:NAD+ kinase activity"/>
    <property type="evidence" value="ECO:0007669"/>
    <property type="project" value="UniProtKB-EC"/>
</dbReference>
<dbReference type="InterPro" id="IPR002504">
    <property type="entry name" value="NADK"/>
</dbReference>
<keyword evidence="3" id="KW-0521">NADP</keyword>
<proteinExistence type="inferred from homology"/>
<dbReference type="Gene3D" id="2.60.200.30">
    <property type="entry name" value="Probable inorganic polyphosphate/atp-NAD kinase, domain 2"/>
    <property type="match status" value="1"/>
</dbReference>
<keyword evidence="4" id="KW-0520">NAD</keyword>
<dbReference type="Pfam" id="PF20143">
    <property type="entry name" value="NAD_kinase_C"/>
    <property type="match status" value="1"/>
</dbReference>
<dbReference type="InterPro" id="IPR017438">
    <property type="entry name" value="ATP-NAD_kinase_N"/>
</dbReference>
<dbReference type="AlphaFoldDB" id="A0A644VQE8"/>
<gene>
    <name evidence="5" type="primary">nadK_12</name>
    <name evidence="5" type="ORF">SDC9_39742</name>
</gene>
<dbReference type="GO" id="GO:0006741">
    <property type="term" value="P:NADP+ biosynthetic process"/>
    <property type="evidence" value="ECO:0007669"/>
    <property type="project" value="InterPro"/>
</dbReference>
<evidence type="ECO:0000313" key="5">
    <source>
        <dbReference type="EMBL" id="MPL93608.1"/>
    </source>
</evidence>